<comment type="function">
    <text evidence="3">Required for maturation of urease via the functional incorporation of the urease nickel metallocenter.</text>
</comment>
<dbReference type="EMBL" id="CP151762">
    <property type="protein sequence ID" value="WZU64111.1"/>
    <property type="molecule type" value="Genomic_DNA"/>
</dbReference>
<dbReference type="GO" id="GO:0005737">
    <property type="term" value="C:cytoplasm"/>
    <property type="evidence" value="ECO:0007669"/>
    <property type="project" value="UniProtKB-SubCell"/>
</dbReference>
<dbReference type="PANTHER" id="PTHR33643:SF1">
    <property type="entry name" value="UREASE ACCESSORY PROTEIN D"/>
    <property type="match status" value="1"/>
</dbReference>
<keyword evidence="3" id="KW-0963">Cytoplasm</keyword>
<dbReference type="Proteomes" id="UP001451782">
    <property type="component" value="Chromosome"/>
</dbReference>
<comment type="subunit">
    <text evidence="3">UreD, UreF and UreG form a complex that acts as a GTP-hydrolysis-dependent molecular chaperone, activating the urease apoprotein by helping to assemble the nickel containing metallocenter of UreC. The UreE protein probably delivers the nickel.</text>
</comment>
<evidence type="ECO:0000313" key="4">
    <source>
        <dbReference type="EMBL" id="WZU64111.1"/>
    </source>
</evidence>
<dbReference type="AlphaFoldDB" id="A0AAN0NFB9"/>
<reference evidence="4 5" key="1">
    <citation type="submission" date="2024-04" db="EMBL/GenBank/DDBJ databases">
        <title>Phylogenomic analyses of a clade within the roseobacter group suggest taxonomic reassignments of species of the genera Aestuariivita, Citreicella, Loktanella, Nautella, Pelagibaca, Ruegeria, Thalassobius, Thiobacimonas and Tropicibacter, and the proposal o.</title>
        <authorList>
            <person name="Jeon C.O."/>
        </authorList>
    </citation>
    <scope>NUCLEOTIDE SEQUENCE [LARGE SCALE GENOMIC DNA]</scope>
    <source>
        <strain evidence="4 5">G8-12</strain>
    </source>
</reference>
<comment type="similarity">
    <text evidence="1 3">Belongs to the UreD family.</text>
</comment>
<accession>A0AAN0NFB9</accession>
<keyword evidence="5" id="KW-1185">Reference proteome</keyword>
<dbReference type="PANTHER" id="PTHR33643">
    <property type="entry name" value="UREASE ACCESSORY PROTEIN D"/>
    <property type="match status" value="1"/>
</dbReference>
<evidence type="ECO:0000256" key="3">
    <source>
        <dbReference type="HAMAP-Rule" id="MF_01384"/>
    </source>
</evidence>
<comment type="subcellular location">
    <subcellularLocation>
        <location evidence="3">Cytoplasm</location>
    </subcellularLocation>
</comment>
<proteinExistence type="inferred from homology"/>
<gene>
    <name evidence="3" type="primary">ureD</name>
    <name evidence="4" type="ORF">AABB28_02020</name>
</gene>
<evidence type="ECO:0000256" key="2">
    <source>
        <dbReference type="ARBA" id="ARBA00023186"/>
    </source>
</evidence>
<keyword evidence="2 3" id="KW-0143">Chaperone</keyword>
<evidence type="ECO:0000313" key="5">
    <source>
        <dbReference type="Proteomes" id="UP001451782"/>
    </source>
</evidence>
<dbReference type="Pfam" id="PF01774">
    <property type="entry name" value="UreD"/>
    <property type="match status" value="1"/>
</dbReference>
<protein>
    <recommendedName>
        <fullName evidence="3">Urease accessory protein UreD</fullName>
    </recommendedName>
</protein>
<name>A0AAN0NFB9_9RHOB</name>
<dbReference type="KEGG" id="yag:AABB28_02020"/>
<dbReference type="GO" id="GO:0016151">
    <property type="term" value="F:nickel cation binding"/>
    <property type="evidence" value="ECO:0007669"/>
    <property type="project" value="UniProtKB-UniRule"/>
</dbReference>
<evidence type="ECO:0000256" key="1">
    <source>
        <dbReference type="ARBA" id="ARBA00007177"/>
    </source>
</evidence>
<dbReference type="HAMAP" id="MF_01384">
    <property type="entry name" value="UreD"/>
    <property type="match status" value="1"/>
</dbReference>
<sequence length="269" mass="28995">MHSAQPRARGTASLTVAGDARGRTGLVDLRHAGSSKLVFPRNFNDALEAILVNTAGGITGGDQYRLAATVRTGGTLTLTTQAAERAYRAQVNEVGHVETTLTVAADACLNWLPQELILFDHCALRRRLQIDLQGNAELLMVEPVVFGRAAMNEHLSDVFFTDRIRINRDGQPIYLDGMDLSGDAAAHTARRAIGGGARAMASLVLVRPDAAAQLDTLRAMLPPTAGASLLADDVLVIRQLAEDSFALRRDLMLILSHLTNNSLPISWRL</sequence>
<dbReference type="RefSeq" id="WP_342070478.1">
    <property type="nucleotide sequence ID" value="NZ_CP151762.1"/>
</dbReference>
<organism evidence="4 5">
    <name type="scientific">Yoonia algicola</name>
    <dbReference type="NCBI Taxonomy" id="3137368"/>
    <lineage>
        <taxon>Bacteria</taxon>
        <taxon>Pseudomonadati</taxon>
        <taxon>Pseudomonadota</taxon>
        <taxon>Alphaproteobacteria</taxon>
        <taxon>Rhodobacterales</taxon>
        <taxon>Paracoccaceae</taxon>
        <taxon>Yoonia</taxon>
    </lineage>
</organism>
<keyword evidence="3" id="KW-0996">Nickel insertion</keyword>
<dbReference type="InterPro" id="IPR002669">
    <property type="entry name" value="UreD"/>
</dbReference>